<feature type="compositionally biased region" description="Low complexity" evidence="2">
    <location>
        <begin position="961"/>
        <end position="979"/>
    </location>
</feature>
<organism evidence="7 8">
    <name type="scientific">Symbiodinium microadriaticum</name>
    <name type="common">Dinoflagellate</name>
    <name type="synonym">Zooxanthella microadriatica</name>
    <dbReference type="NCBI Taxonomy" id="2951"/>
    <lineage>
        <taxon>Eukaryota</taxon>
        <taxon>Sar</taxon>
        <taxon>Alveolata</taxon>
        <taxon>Dinophyceae</taxon>
        <taxon>Suessiales</taxon>
        <taxon>Symbiodiniaceae</taxon>
        <taxon>Symbiodinium</taxon>
    </lineage>
</organism>
<feature type="region of interest" description="Disordered" evidence="2">
    <location>
        <begin position="568"/>
        <end position="638"/>
    </location>
</feature>
<feature type="domain" description="Integrase catalytic" evidence="6">
    <location>
        <begin position="1647"/>
        <end position="1813"/>
    </location>
</feature>
<dbReference type="InterPro" id="IPR012337">
    <property type="entry name" value="RNaseH-like_sf"/>
</dbReference>
<feature type="region of interest" description="Disordered" evidence="2">
    <location>
        <begin position="1339"/>
        <end position="1360"/>
    </location>
</feature>
<feature type="compositionally biased region" description="Pro residues" evidence="2">
    <location>
        <begin position="578"/>
        <end position="589"/>
    </location>
</feature>
<gene>
    <name evidence="7" type="ORF">AK812_SmicGene11548</name>
</gene>
<keyword evidence="1" id="KW-0479">Metal-binding</keyword>
<dbReference type="InterPro" id="IPR001584">
    <property type="entry name" value="Integrase_cat-core"/>
</dbReference>
<feature type="region of interest" description="Disordered" evidence="2">
    <location>
        <begin position="219"/>
        <end position="249"/>
    </location>
</feature>
<feature type="region of interest" description="Disordered" evidence="2">
    <location>
        <begin position="3034"/>
        <end position="3080"/>
    </location>
</feature>
<feature type="region of interest" description="Disordered" evidence="2">
    <location>
        <begin position="1640"/>
        <end position="1662"/>
    </location>
</feature>
<feature type="region of interest" description="Disordered" evidence="2">
    <location>
        <begin position="961"/>
        <end position="1038"/>
    </location>
</feature>
<feature type="compositionally biased region" description="Polar residues" evidence="2">
    <location>
        <begin position="397"/>
        <end position="461"/>
    </location>
</feature>
<dbReference type="PROSITE" id="PS50103">
    <property type="entry name" value="ZF_C3H1"/>
    <property type="match status" value="1"/>
</dbReference>
<feature type="region of interest" description="Disordered" evidence="2">
    <location>
        <begin position="1616"/>
        <end position="1635"/>
    </location>
</feature>
<dbReference type="InterPro" id="IPR036397">
    <property type="entry name" value="RNaseH_sf"/>
</dbReference>
<dbReference type="InterPro" id="IPR013103">
    <property type="entry name" value="RVT_2"/>
</dbReference>
<feature type="compositionally biased region" description="Basic and acidic residues" evidence="2">
    <location>
        <begin position="1005"/>
        <end position="1015"/>
    </location>
</feature>
<dbReference type="PROSITE" id="PS50994">
    <property type="entry name" value="INTEGRASE"/>
    <property type="match status" value="1"/>
</dbReference>
<evidence type="ECO:0000259" key="5">
    <source>
        <dbReference type="PROSITE" id="PS50157"/>
    </source>
</evidence>
<dbReference type="PANTHER" id="PTHR21385:SF0">
    <property type="entry name" value="RE51073P"/>
    <property type="match status" value="1"/>
</dbReference>
<feature type="region of interest" description="Disordered" evidence="2">
    <location>
        <begin position="66"/>
        <end position="95"/>
    </location>
</feature>
<comment type="caution">
    <text evidence="7">The sequence shown here is derived from an EMBL/GenBank/DDBJ whole genome shotgun (WGS) entry which is preliminary data.</text>
</comment>
<dbReference type="OrthoDB" id="1721964at2759"/>
<feature type="compositionally biased region" description="Basic and acidic residues" evidence="2">
    <location>
        <begin position="3034"/>
        <end position="3049"/>
    </location>
</feature>
<dbReference type="PROSITE" id="PS50157">
    <property type="entry name" value="ZINC_FINGER_C2H2_2"/>
    <property type="match status" value="1"/>
</dbReference>
<feature type="region of interest" description="Disordered" evidence="2">
    <location>
        <begin position="363"/>
        <end position="462"/>
    </location>
</feature>
<feature type="domain" description="C2H2-type" evidence="5">
    <location>
        <begin position="3227"/>
        <end position="3255"/>
    </location>
</feature>
<dbReference type="CDD" id="cd09272">
    <property type="entry name" value="RNase_HI_RT_Ty1"/>
    <property type="match status" value="1"/>
</dbReference>
<keyword evidence="3" id="KW-1133">Transmembrane helix</keyword>
<evidence type="ECO:0000256" key="3">
    <source>
        <dbReference type="SAM" id="Phobius"/>
    </source>
</evidence>
<feature type="region of interest" description="Disordered" evidence="2">
    <location>
        <begin position="136"/>
        <end position="177"/>
    </location>
</feature>
<sequence>MNSWVSALGVILSKLRMAPLTLKLRLSEALLLVSWSLCFAGSKEVVPRTELSDSCSRVISRAVRKHRRAMDGGAEGQETVPVEDRDRAHRAERVDLPAEEGQVLEEEARPEIRVDESVVEPPYGGGEAIVGESLSAAHGSHGSQGGAAAVEQLAPPSDRQRPVPMTLDESGGQGAEREAREGAYEVMERRAEDVSQVARSLAYMTSLVTTLVGRMDRVEQAQTSSSGRRTATTSARMETPMGGTPEAGSLGWVDLRRLDAQLGRMSVEESTQPPLFQRPLAAMDTIMAGTFSSDDSETARARMEQARGVPGSLLGPLAAPLGPVVLPGDSGGVRMEIEQRALQGRAAEALAVEGLHFSPLQPPGLVPSSMMQGSSQAPMQLSDALPGSGQAPLQLLNAPQGSTQAPMHLSSAPQGSTQAPMQLSDAPQGSTQAPMQLSDAPQGSTQAPMQSSGVPQGSMMASLSVSGRGLGGSLLPQQADVERPQEASQTSFVSAVSEWDQGQNSMVNAGVTRFGGLTIGAPPTGLVFVQGTWRPYMMVQGQMVIQTQEAAGASAVGLSLAAPTFTPESAAKDVGGTIPPPPPPPPPRAVSPTTPSRRPGTGCNATPGGTPIPPPPPTTPMMGTAAGSPGSSPNEVEEPSKLVTKLPPLAASKGQDAAVVAGDWLAQLEPSMSSLSSSASLWWQSVMSKVRVLYTKWLESTPVQRLQIRQEVLVQRPLLDRYQRVEQRAAMLLLDSLPDDLKNEVISVRAVTVEAMVFLVHCSFQPGGSAEKAYLLQFLTAPDTSNSVDAALTMARKWIRLLRRGKELQVVLPDPSLLCRGLDKLHGAVFTNNKHPSAAFRIASFKLERQPDYKAMAKDVEDYAQLILGELEAALLAQPVMQPPKINKMEEAFNQDTGKGKAKGKGKRPCWGWQDGSGCKYGQSCMFLHESLGPGRCWNCGSSSYLKPQCPYLGQGGVAATAPAGSGSSSANATGPSSSMASSEGGKGAGDDKPPRRPRKKGGGKAKDAVRKAEEGASVETAQATSGVTSASTTAAPTATETARDEFFEEAAKALKSLRLAKATLVRVCAMGHGGFKALVDSGATTSMRTAKEKEICGLPARKVLLAEGEAMFYQLPGGTLLTERKTSPIVAMSDLMEIGCRVSWSSGEGCQITHPTKGDLPTQIINGCPEVDGQLGLDLIQEAEAVKLRRREAEIAVNKLVTACEVKPGVGWDLGAKAVKDLRNGVGVSWAWLRCLFPGAPAWLVSAVPVVASMDGAKVPWNRRERKRWKQASAVGVHLFCGRDRTAWKSTAEAAHVVTVDQAEDIMADDTYAALLDLALSGKVKTVFGGPPCRTFSALRARGPDDGGPRPLRTREGDERWGRGDLSEWETWRVRQDTIMIFRMLFLWLVAAAVAKESGTTTPDFIMEHPEDPKEFMKPSEWAFPEYQDLTSLWVFPEIQFLKSELGWHWWQFDQGPLGHPRKKPTRVLSSTPCPSSLRDVRGPSVVSEEERDHDGGGFRSTSWASWAPQLKHIVKTEVEVSLAGATLDRIMKLDTDFLEHLQRDHIPYRRDCKACLAGSFRGHIHRRIVAPDAWCLSLDAIGPMKQGDDERLKRVKYGLIATLAVPDVLGKILQPAEPEGDDGGGVGPIPDQEIGWDQEEQEADEGDPPTEVERARAAKAESKWEEMVAREKVENVKIVEVPFFVPMGSKAAPEVLAATKEILLQVRRLGLVVKRVHTDCGREFVNKSFRSLCADRGLIRTTTGGDNFRSNGRVEALVGRAKNAVRTMLSASSMASQNWSFAMRHYVARIQWSVVTQLGGRYPRLPPFGTKVFVKKRSWKMLKEDFVEKVVAARILCPSSDVARGFLVKTEDNSYLTTMVAVENVKEVSGEFEVDAAPAPSALPGTSHRIRGKTTMAISKCVHERLCKLDPQWEEHLIQDEELAEAFLDAGDFSPAALEELLNGLWLAELTVPNRRGKPFQDCPRVAAHVVGMFRHGGVVGSTNFVRLRPALTKFLVRAMQVQLPPGTNFTTMAVNFDVPMQCHRDSNNKPGEKAYLMGVGDYVGGGLWCHTEDAEAGRVVWKKFQGHWLPGVVHNVYHTAVAFDPCRLHQPQPWQGRRIAISAYTVNCLDNCSLDNRDLLQALGFPLPPQIQALPEGGGANGRGAEKERSKGPKSLLHKAGALRSMSGGEPFNGGSIPGEPQTLESPQVAGGGSQDLEYVNGGLVPGEEQTLESPQVAGGGSQGVFQCVCKGYEVDPSLCVCRATLDSAGSGPQEFFIGDHQQVSLESVESDGEDAWFHEAWGAYGPPEVAQLKAVASEDESYYQIVGAEAPLEVGWDLFGDYLDGLRLSLVHEEYEERDHLLRRSEEGGEASSSLSQWTASRQEVEEILYKYQALLIRENFQKEETNDEILRKIDGETGEAEAPLHTKTIPNEVVRKELQRWVPSMVAEYEALVRENDAVEPFPEEILEQWRKEGKEFDLVPGKTVHTIKAFTGRLKTRAVICGNFLGQCFTKAQKYAAGADGVLIRLLLREAALRRWRLCVLDVRTAFLLAPLLFQEARPTLVMVPKMFLMGGVCKETVWKVKRALYGMVTSPRSWEVYRNQTMKKMKGSIPEGEITLWPSEVDGSLWYIMVGARRAGAVICYVDDLLIAGEDKAAAEVASMFRRTWKCTEPQWDDISFNGFEVKRTEEGLVLTQDSYTKDLLERYTSLEGYEEVPAPIQLKPEEFALKDGEQASEYVRAAQVMAGEIQWLAGRCRPELIYATNLLSQAISRCPKEAVYRGGHLLRYLKRYPAGGLKYTTCPVVDKEARTSGEGPFLEGYSDASFAPDSERSQQCVLIFAAGGLIAWTSSRQPFVTMSTAESELVAICELVTCLKSVEQLAAEVMLGLAGDSTKVRKIIYSDSQAALSVCRCAAGSWRTRHLRIRGNMVRELLDQEDWASYHIEGRVMTADVGTKALAADRFRLLVDRMQMARTRVSPEVTTSTQLQVAKRLVLLVCMAALVDQAEAAEEERDYVYYSMMAGLLLIILTVYEFLKWGLRQLRGCCRSRVEDQRAEQPARSRSPDGPRLTEPTTTSRRRRPPTPPVPEHHVGDMTTGAYSFITPSGDRDRWEVNYGRGVAIRWHAKPRQHLFVPGHCAGGPAMDRFTGERKTYAKFPSGNVRVVEDNFLTKTKPAQVLADREWKGRTELRLHPDSRLDKEVLKPAERAGLVGWPASCPWDPARDLFGAQEKHKNRKRSATGMWTCGYCQKVFKNEHYLDLHLERKHPDKLPANGVCLADYCEIFDVCQGEGSIRKSRVNGSSNTLQCNNETMQRERRRCEESLTKCLPLTEVGYLVLRIREEQHREYHAEMMPVIVLLILVVLLGFVAFSLTVCCVDYSDELLNFLEGSRIISSSQRRAATQARDSARSSVGMDRTKKV</sequence>
<feature type="compositionally biased region" description="Acidic residues" evidence="2">
    <location>
        <begin position="1640"/>
        <end position="1652"/>
    </location>
</feature>
<feature type="compositionally biased region" description="Low complexity" evidence="2">
    <location>
        <begin position="221"/>
        <end position="236"/>
    </location>
</feature>
<keyword evidence="3" id="KW-0472">Membrane</keyword>
<dbReference type="Gene3D" id="3.30.420.10">
    <property type="entry name" value="Ribonuclease H-like superfamily/Ribonuclease H"/>
    <property type="match status" value="1"/>
</dbReference>
<dbReference type="GO" id="GO:0015074">
    <property type="term" value="P:DNA integration"/>
    <property type="evidence" value="ECO:0007669"/>
    <property type="project" value="InterPro"/>
</dbReference>
<evidence type="ECO:0000313" key="8">
    <source>
        <dbReference type="Proteomes" id="UP000186817"/>
    </source>
</evidence>
<evidence type="ECO:0000313" key="7">
    <source>
        <dbReference type="EMBL" id="OLQ05286.1"/>
    </source>
</evidence>
<feature type="compositionally biased region" description="Pro residues" evidence="2">
    <location>
        <begin position="610"/>
        <end position="619"/>
    </location>
</feature>
<feature type="region of interest" description="Disordered" evidence="2">
    <location>
        <begin position="2136"/>
        <end position="2199"/>
    </location>
</feature>
<dbReference type="PANTHER" id="PTHR21385">
    <property type="entry name" value="ZINC FINGER PROTEIN-RELATED"/>
    <property type="match status" value="1"/>
</dbReference>
<name>A0A1Q9ECX2_SYMMI</name>
<feature type="zinc finger region" description="C3H1-type" evidence="1">
    <location>
        <begin position="904"/>
        <end position="932"/>
    </location>
</feature>
<dbReference type="EMBL" id="LSRX01000189">
    <property type="protein sequence ID" value="OLQ05286.1"/>
    <property type="molecule type" value="Genomic_DNA"/>
</dbReference>
<feature type="compositionally biased region" description="Basic and acidic residues" evidence="2">
    <location>
        <begin position="82"/>
        <end position="95"/>
    </location>
</feature>
<dbReference type="GO" id="GO:0003676">
    <property type="term" value="F:nucleic acid binding"/>
    <property type="evidence" value="ECO:0007669"/>
    <property type="project" value="InterPro"/>
</dbReference>
<proteinExistence type="predicted"/>
<feature type="compositionally biased region" description="Basic and acidic residues" evidence="2">
    <location>
        <begin position="1653"/>
        <end position="1662"/>
    </location>
</feature>
<keyword evidence="3" id="KW-0812">Transmembrane</keyword>
<feature type="compositionally biased region" description="Low complexity" evidence="2">
    <location>
        <begin position="136"/>
        <end position="149"/>
    </location>
</feature>
<reference evidence="7 8" key="1">
    <citation type="submission" date="2016-02" db="EMBL/GenBank/DDBJ databases">
        <title>Genome analysis of coral dinoflagellate symbionts highlights evolutionary adaptations to a symbiotic lifestyle.</title>
        <authorList>
            <person name="Aranda M."/>
            <person name="Li Y."/>
            <person name="Liew Y.J."/>
            <person name="Baumgarten S."/>
            <person name="Simakov O."/>
            <person name="Wilson M."/>
            <person name="Piel J."/>
            <person name="Ashoor H."/>
            <person name="Bougouffa S."/>
            <person name="Bajic V.B."/>
            <person name="Ryu T."/>
            <person name="Ravasi T."/>
            <person name="Bayer T."/>
            <person name="Micklem G."/>
            <person name="Kim H."/>
            <person name="Bhak J."/>
            <person name="Lajeunesse T.C."/>
            <person name="Voolstra C.R."/>
        </authorList>
    </citation>
    <scope>NUCLEOTIDE SEQUENCE [LARGE SCALE GENOMIC DNA]</scope>
    <source>
        <strain evidence="7 8">CCMP2467</strain>
    </source>
</reference>
<feature type="compositionally biased region" description="Polar residues" evidence="2">
    <location>
        <begin position="369"/>
        <end position="379"/>
    </location>
</feature>
<feature type="region of interest" description="Disordered" evidence="2">
    <location>
        <begin position="1463"/>
        <end position="1500"/>
    </location>
</feature>
<accession>A0A1Q9ECX2</accession>
<evidence type="ECO:0000259" key="4">
    <source>
        <dbReference type="PROSITE" id="PS50103"/>
    </source>
</evidence>
<evidence type="ECO:0000256" key="1">
    <source>
        <dbReference type="PROSITE-ProRule" id="PRU00723"/>
    </source>
</evidence>
<evidence type="ECO:0000256" key="2">
    <source>
        <dbReference type="SAM" id="MobiDB-lite"/>
    </source>
</evidence>
<feature type="domain" description="C3H1-type" evidence="4">
    <location>
        <begin position="904"/>
        <end position="932"/>
    </location>
</feature>
<dbReference type="InterPro" id="IPR013087">
    <property type="entry name" value="Znf_C2H2_type"/>
</dbReference>
<feature type="compositionally biased region" description="Basic and acidic residues" evidence="2">
    <location>
        <begin position="1343"/>
        <end position="1360"/>
    </location>
</feature>
<feature type="transmembrane region" description="Helical" evidence="3">
    <location>
        <begin position="2999"/>
        <end position="3019"/>
    </location>
</feature>
<protein>
    <submittedName>
        <fullName evidence="7">Retrovirus-related Pol polyprotein from transposon TNT 1-94</fullName>
    </submittedName>
</protein>
<dbReference type="GO" id="GO:0008270">
    <property type="term" value="F:zinc ion binding"/>
    <property type="evidence" value="ECO:0007669"/>
    <property type="project" value="UniProtKB-KW"/>
</dbReference>
<evidence type="ECO:0000259" key="6">
    <source>
        <dbReference type="PROSITE" id="PS50994"/>
    </source>
</evidence>
<dbReference type="InterPro" id="IPR000571">
    <property type="entry name" value="Znf_CCCH"/>
</dbReference>
<keyword evidence="8" id="KW-1185">Reference proteome</keyword>
<dbReference type="PROSITE" id="PS00028">
    <property type="entry name" value="ZINC_FINGER_C2H2_1"/>
    <property type="match status" value="1"/>
</dbReference>
<dbReference type="Proteomes" id="UP000186817">
    <property type="component" value="Unassembled WGS sequence"/>
</dbReference>
<dbReference type="SUPFAM" id="SSF53098">
    <property type="entry name" value="Ribonuclease H-like"/>
    <property type="match status" value="1"/>
</dbReference>
<feature type="compositionally biased region" description="Low complexity" evidence="2">
    <location>
        <begin position="590"/>
        <end position="609"/>
    </location>
</feature>
<dbReference type="Pfam" id="PF07727">
    <property type="entry name" value="RVT_2"/>
    <property type="match status" value="1"/>
</dbReference>
<feature type="transmembrane region" description="Helical" evidence="3">
    <location>
        <begin position="3338"/>
        <end position="3357"/>
    </location>
</feature>
<keyword evidence="1" id="KW-0862">Zinc</keyword>
<keyword evidence="1" id="KW-0863">Zinc-finger</keyword>
<feature type="compositionally biased region" description="Low complexity" evidence="2">
    <location>
        <begin position="1021"/>
        <end position="1038"/>
    </location>
</feature>